<reference evidence="5" key="2">
    <citation type="submission" date="2025-08" db="UniProtKB">
        <authorList>
            <consortium name="RefSeq"/>
        </authorList>
    </citation>
    <scope>IDENTIFICATION</scope>
    <source>
        <tissue evidence="5">Leaf</tissue>
    </source>
</reference>
<evidence type="ECO:0000259" key="3">
    <source>
        <dbReference type="SMART" id="SM00093"/>
    </source>
</evidence>
<accession>A0ABM1QAA3</accession>
<evidence type="ECO:0000256" key="1">
    <source>
        <dbReference type="ARBA" id="ARBA00009500"/>
    </source>
</evidence>
<protein>
    <submittedName>
        <fullName evidence="5">Serpin-Z1-like</fullName>
    </submittedName>
</protein>
<dbReference type="PROSITE" id="PS00284">
    <property type="entry name" value="SERPIN"/>
    <property type="match status" value="1"/>
</dbReference>
<organism evidence="4 5">
    <name type="scientific">Camelina sativa</name>
    <name type="common">False flax</name>
    <name type="synonym">Myagrum sativum</name>
    <dbReference type="NCBI Taxonomy" id="90675"/>
    <lineage>
        <taxon>Eukaryota</taxon>
        <taxon>Viridiplantae</taxon>
        <taxon>Streptophyta</taxon>
        <taxon>Embryophyta</taxon>
        <taxon>Tracheophyta</taxon>
        <taxon>Spermatophyta</taxon>
        <taxon>Magnoliopsida</taxon>
        <taxon>eudicotyledons</taxon>
        <taxon>Gunneridae</taxon>
        <taxon>Pentapetalae</taxon>
        <taxon>rosids</taxon>
        <taxon>malvids</taxon>
        <taxon>Brassicales</taxon>
        <taxon>Brassicaceae</taxon>
        <taxon>Camelineae</taxon>
        <taxon>Camelina</taxon>
    </lineage>
</organism>
<reference evidence="4" key="1">
    <citation type="journal article" date="2014" name="Nat. Commun.">
        <title>The emerging biofuel crop Camelina sativa retains a highly undifferentiated hexaploid genome structure.</title>
        <authorList>
            <person name="Kagale S."/>
            <person name="Koh C."/>
            <person name="Nixon J."/>
            <person name="Bollina V."/>
            <person name="Clarke W.E."/>
            <person name="Tuteja R."/>
            <person name="Spillane C."/>
            <person name="Robinson S.J."/>
            <person name="Links M.G."/>
            <person name="Clarke C."/>
            <person name="Higgins E.E."/>
            <person name="Huebert T."/>
            <person name="Sharpe A.G."/>
            <person name="Parkin I.A."/>
        </authorList>
    </citation>
    <scope>NUCLEOTIDE SEQUENCE [LARGE SCALE GENOMIC DNA]</scope>
    <source>
        <strain evidence="4">cv. DH55</strain>
    </source>
</reference>
<dbReference type="InterPro" id="IPR023796">
    <property type="entry name" value="Serpin_dom"/>
</dbReference>
<dbReference type="InterPro" id="IPR042185">
    <property type="entry name" value="Serpin_sf_2"/>
</dbReference>
<dbReference type="InterPro" id="IPR000215">
    <property type="entry name" value="Serpin_fam"/>
</dbReference>
<dbReference type="SUPFAM" id="SSF56574">
    <property type="entry name" value="Serpins"/>
    <property type="match status" value="1"/>
</dbReference>
<name>A0ABM1QAA3_CAMSA</name>
<evidence type="ECO:0000256" key="2">
    <source>
        <dbReference type="RuleBase" id="RU000411"/>
    </source>
</evidence>
<evidence type="ECO:0000313" key="5">
    <source>
        <dbReference type="RefSeq" id="XP_019083691.1"/>
    </source>
</evidence>
<dbReference type="Gene3D" id="3.30.497.10">
    <property type="entry name" value="Antithrombin, subunit I, domain 2"/>
    <property type="match status" value="1"/>
</dbReference>
<feature type="domain" description="Serpin" evidence="3">
    <location>
        <begin position="7"/>
        <end position="302"/>
    </location>
</feature>
<evidence type="ECO:0000313" key="4">
    <source>
        <dbReference type="Proteomes" id="UP000694864"/>
    </source>
</evidence>
<keyword evidence="4" id="KW-1185">Reference proteome</keyword>
<dbReference type="InterPro" id="IPR036186">
    <property type="entry name" value="Serpin_sf"/>
</dbReference>
<comment type="similarity">
    <text evidence="1 2">Belongs to the serpin family.</text>
</comment>
<sequence>MMAARCGSISDELKAVFSEIATVVFADGSASGGPKISSINGVWVEKTLPFDHSLKDLMEKSFKATYAPVDFRFKAEQVRKEVNSWASDHTNGLIKDLLPPRSVTHKTMEIYGNALYFKGAWAKKFQKSCTMENEFHLVNGSSVSVPFMRSGGKQYVSAYNGFKVVRLPYRQGHDDTNRKFSMYFYLPDKKDGLDELVKKMSSTPGFVDNHIPRHKVKVSDFRIPKFNISFMFEAPGDVSMYHKACVEIDEEGATAAAATCYAVQISYRIYTMIDFVADHPFLFLIREDKTGTILFAGQIFDPSKKSS</sequence>
<dbReference type="InterPro" id="IPR023795">
    <property type="entry name" value="Serpin_CS"/>
</dbReference>
<dbReference type="Gene3D" id="2.30.39.10">
    <property type="entry name" value="Alpha-1-antitrypsin, domain 1"/>
    <property type="match status" value="1"/>
</dbReference>
<dbReference type="PANTHER" id="PTHR11461">
    <property type="entry name" value="SERINE PROTEASE INHIBITOR, SERPIN"/>
    <property type="match status" value="1"/>
</dbReference>
<dbReference type="Pfam" id="PF00079">
    <property type="entry name" value="Serpin"/>
    <property type="match status" value="2"/>
</dbReference>
<dbReference type="CDD" id="cd02043">
    <property type="entry name" value="serpinP_plants"/>
    <property type="match status" value="1"/>
</dbReference>
<gene>
    <name evidence="5" type="primary">LOC104705231</name>
</gene>
<dbReference type="PANTHER" id="PTHR11461:SF347">
    <property type="entry name" value="SERINE PROTEASE INHIBITOR (SERPIN) FAMILY PROTEIN-RELATED"/>
    <property type="match status" value="1"/>
</dbReference>
<dbReference type="Proteomes" id="UP000694864">
    <property type="component" value="Chromosome 7"/>
</dbReference>
<dbReference type="SMART" id="SM00093">
    <property type="entry name" value="SERPIN"/>
    <property type="match status" value="1"/>
</dbReference>
<dbReference type="GeneID" id="104705231"/>
<dbReference type="RefSeq" id="XP_019083691.1">
    <property type="nucleotide sequence ID" value="XM_019228146.1"/>
</dbReference>
<proteinExistence type="inferred from homology"/>
<dbReference type="Gene3D" id="6.20.40.10">
    <property type="match status" value="1"/>
</dbReference>
<dbReference type="InterPro" id="IPR042178">
    <property type="entry name" value="Serpin_sf_1"/>
</dbReference>